<feature type="repeat" description="ANK" evidence="3">
    <location>
        <begin position="742"/>
        <end position="774"/>
    </location>
</feature>
<evidence type="ECO:0000313" key="4">
    <source>
        <dbReference type="EMBL" id="CAL1544551.1"/>
    </source>
</evidence>
<evidence type="ECO:0000313" key="5">
    <source>
        <dbReference type="Proteomes" id="UP001497497"/>
    </source>
</evidence>
<feature type="repeat" description="ANK" evidence="3">
    <location>
        <begin position="542"/>
        <end position="574"/>
    </location>
</feature>
<protein>
    <submittedName>
        <fullName evidence="4">Uncharacterized protein</fullName>
    </submittedName>
</protein>
<name>A0AAV2IG64_LYMST</name>
<comment type="caution">
    <text evidence="4">The sequence shown here is derived from an EMBL/GenBank/DDBJ whole genome shotgun (WGS) entry which is preliminary data.</text>
</comment>
<feature type="repeat" description="ANK" evidence="3">
    <location>
        <begin position="875"/>
        <end position="898"/>
    </location>
</feature>
<dbReference type="Proteomes" id="UP001497497">
    <property type="component" value="Unassembled WGS sequence"/>
</dbReference>
<evidence type="ECO:0000256" key="3">
    <source>
        <dbReference type="PROSITE-ProRule" id="PRU00023"/>
    </source>
</evidence>
<dbReference type="EMBL" id="CAXITT010000628">
    <property type="protein sequence ID" value="CAL1544551.1"/>
    <property type="molecule type" value="Genomic_DNA"/>
</dbReference>
<accession>A0AAV2IG64</accession>
<dbReference type="Gene3D" id="1.25.40.20">
    <property type="entry name" value="Ankyrin repeat-containing domain"/>
    <property type="match status" value="6"/>
</dbReference>
<feature type="repeat" description="ANK" evidence="3">
    <location>
        <begin position="270"/>
        <end position="302"/>
    </location>
</feature>
<dbReference type="SUPFAM" id="SSF48403">
    <property type="entry name" value="Ankyrin repeat"/>
    <property type="match status" value="3"/>
</dbReference>
<dbReference type="InterPro" id="IPR002110">
    <property type="entry name" value="Ankyrin_rpt"/>
</dbReference>
<gene>
    <name evidence="4" type="ORF">GSLYS_00018064001</name>
</gene>
<evidence type="ECO:0000256" key="1">
    <source>
        <dbReference type="ARBA" id="ARBA00022737"/>
    </source>
</evidence>
<feature type="repeat" description="ANK" evidence="3">
    <location>
        <begin position="481"/>
        <end position="508"/>
    </location>
</feature>
<feature type="repeat" description="ANK" evidence="3">
    <location>
        <begin position="641"/>
        <end position="673"/>
    </location>
</feature>
<sequence length="1185" mass="129387">MNINQNISMQLQSTMTQFPSSMLGTLDMQMQVNPQMLKENPFALEQMFQAVLETMKQNPQMATVLLPTGLSPNNALLKDQPEKNNIHSLQRNIQQIKTDITKSLKMSRYEKLLISDKLFLEEWKKSETAIDDIDNTTDLSLLMVCAVLGNTELGYKLLEEGAQVDLNNKAGHTALIFACILGEEEFLELLLKYKADVNVIDKNQVSALIHATLSANFEIVKILLQHKADIQSCTLGGHDALHIAAEKGLTEILDWLLVKGKADLESKDLNGFTPLMRSAFHNHSQIAQLLVDNGVDVNVANSAGNTAVHIYADNKGIDCLKIILKHGADVNYPNKSGITPLMFAALKDDTQIVEKLLKDKTLNSIDARDKLGRTALHYSASQGKHRVIARLIKAKANLNIADKKGLTPFMYACVTGNEMAISTFMKCKNYFNHEYFMALFISVINNHEQVVKTLLSQFKNDPKPLSITYEWRQLGPYIPLLHAASQVGNREIMKLLLKNGEEVNAVNALGQTALMVGVILGHQDIVQILISHTADVNISDINGDTPLIIASLNGHTEIVKFLLKAKASTHLSNAQSRTALMQAACSGKLDVIKLLNEPARNLNDMETEGWTALMLSAQLGHTQIVKYLLEKGASHTKRSRQGVTALIIAAGNGRAATVEELINHGALVDEKGFNGMTPLLISAQCGHGNVADILIKKDADVNSTCSAIAYNTPLALSVMRGDKVIVASLLEAKANTNIVNSDGFSPLHLACIGRHPDIVKMLINSGAQVDKVDKNMRTPLMYAAEKGDGESIRFLLQKGVDCNLYDSKGWNPLMLCSQHGLTACMEIFLGQTRVNIEAKETSGHTVLSICAANGLRDAICLLLSKGADPNTSNNLGFTPLMLSAINGHLEVVRTLLNNTFKKASLEMLEPAENRTALLLAAQSNRANVVKALIDAKANINSKTKANLTALHISVRLGNAEVVAELTEKKADLEIADLSGNTPLLTCAVSGTHHVMKHLLDFGADASHKNHNGETALQISIAKKCRQAVRLLLDRSNMSESEKQIFVAMARGDPVIEGMIQQFTVLSDDDDGAPRVRSAIKKTSDELPVTTLNTDPVDSSSTEVETLEERKVMNIYVNTDEKASFDFSKANIQNLVINQNSKTVVENTPKVAIGERSSTVTCHNSMKARNMAVNDSTIIDRSGDSN</sequence>
<feature type="repeat" description="ANK" evidence="3">
    <location>
        <begin position="775"/>
        <end position="807"/>
    </location>
</feature>
<dbReference type="PRINTS" id="PR01415">
    <property type="entry name" value="ANKYRIN"/>
</dbReference>
<feature type="repeat" description="ANK" evidence="3">
    <location>
        <begin position="978"/>
        <end position="1010"/>
    </location>
</feature>
<feature type="repeat" description="ANK" evidence="3">
    <location>
        <begin position="945"/>
        <end position="977"/>
    </location>
</feature>
<dbReference type="PANTHER" id="PTHR24126">
    <property type="entry name" value="ANKYRIN REPEAT, PH AND SEC7 DOMAIN CONTAINING PROTEIN SECG-RELATED"/>
    <property type="match status" value="1"/>
</dbReference>
<dbReference type="InterPro" id="IPR036770">
    <property type="entry name" value="Ankyrin_rpt-contain_sf"/>
</dbReference>
<keyword evidence="2 3" id="KW-0040">ANK repeat</keyword>
<evidence type="ECO:0000256" key="2">
    <source>
        <dbReference type="ARBA" id="ARBA00023043"/>
    </source>
</evidence>
<feature type="repeat" description="ANK" evidence="3">
    <location>
        <begin position="608"/>
        <end position="640"/>
    </location>
</feature>
<feature type="repeat" description="ANK" evidence="3">
    <location>
        <begin position="509"/>
        <end position="541"/>
    </location>
</feature>
<feature type="repeat" description="ANK" evidence="3">
    <location>
        <begin position="842"/>
        <end position="874"/>
    </location>
</feature>
<dbReference type="PROSITE" id="PS50088">
    <property type="entry name" value="ANK_REPEAT"/>
    <property type="match status" value="18"/>
</dbReference>
<dbReference type="Pfam" id="PF12796">
    <property type="entry name" value="Ank_2"/>
    <property type="match status" value="9"/>
</dbReference>
<keyword evidence="5" id="KW-1185">Reference proteome</keyword>
<feature type="repeat" description="ANK" evidence="3">
    <location>
        <begin position="170"/>
        <end position="202"/>
    </location>
</feature>
<organism evidence="4 5">
    <name type="scientific">Lymnaea stagnalis</name>
    <name type="common">Great pond snail</name>
    <name type="synonym">Helix stagnalis</name>
    <dbReference type="NCBI Taxonomy" id="6523"/>
    <lineage>
        <taxon>Eukaryota</taxon>
        <taxon>Metazoa</taxon>
        <taxon>Spiralia</taxon>
        <taxon>Lophotrochozoa</taxon>
        <taxon>Mollusca</taxon>
        <taxon>Gastropoda</taxon>
        <taxon>Heterobranchia</taxon>
        <taxon>Euthyneura</taxon>
        <taxon>Panpulmonata</taxon>
        <taxon>Hygrophila</taxon>
        <taxon>Lymnaeoidea</taxon>
        <taxon>Lymnaeidae</taxon>
        <taxon>Lymnaea</taxon>
    </lineage>
</organism>
<dbReference type="AlphaFoldDB" id="A0AAV2IG64"/>
<dbReference type="PANTHER" id="PTHR24126:SF14">
    <property type="entry name" value="ANK_REP_REGION DOMAIN-CONTAINING PROTEIN"/>
    <property type="match status" value="1"/>
</dbReference>
<feature type="repeat" description="ANK" evidence="3">
    <location>
        <begin position="236"/>
        <end position="269"/>
    </location>
</feature>
<proteinExistence type="predicted"/>
<reference evidence="4 5" key="1">
    <citation type="submission" date="2024-04" db="EMBL/GenBank/DDBJ databases">
        <authorList>
            <consortium name="Genoscope - CEA"/>
            <person name="William W."/>
        </authorList>
    </citation>
    <scope>NUCLEOTIDE SEQUENCE [LARGE SCALE GENOMIC DNA]</scope>
</reference>
<dbReference type="SMART" id="SM00248">
    <property type="entry name" value="ANK"/>
    <property type="match status" value="27"/>
</dbReference>
<feature type="repeat" description="ANK" evidence="3">
    <location>
        <begin position="674"/>
        <end position="706"/>
    </location>
</feature>
<feature type="repeat" description="ANK" evidence="3">
    <location>
        <begin position="912"/>
        <end position="944"/>
    </location>
</feature>
<keyword evidence="1" id="KW-0677">Repeat</keyword>
<dbReference type="PROSITE" id="PS50297">
    <property type="entry name" value="ANK_REP_REGION"/>
    <property type="match status" value="17"/>
</dbReference>
<feature type="repeat" description="ANK" evidence="3">
    <location>
        <begin position="371"/>
        <end position="403"/>
    </location>
</feature>
<feature type="repeat" description="ANK" evidence="3">
    <location>
        <begin position="303"/>
        <end position="335"/>
    </location>
</feature>